<dbReference type="PROSITE" id="PS01081">
    <property type="entry name" value="HTH_TETR_1"/>
    <property type="match status" value="1"/>
</dbReference>
<dbReference type="Gene3D" id="1.10.357.10">
    <property type="entry name" value="Tetracycline Repressor, domain 2"/>
    <property type="match status" value="1"/>
</dbReference>
<dbReference type="PRINTS" id="PR00455">
    <property type="entry name" value="HTHTETR"/>
</dbReference>
<name>A0A330LVJ0_9GAMM</name>
<protein>
    <submittedName>
        <fullName evidence="4">Transcriptional regulator, TetR family</fullName>
    </submittedName>
</protein>
<dbReference type="InterPro" id="IPR050624">
    <property type="entry name" value="HTH-type_Tx_Regulator"/>
</dbReference>
<organism evidence="4 5">
    <name type="scientific">Moritella yayanosii</name>
    <dbReference type="NCBI Taxonomy" id="69539"/>
    <lineage>
        <taxon>Bacteria</taxon>
        <taxon>Pseudomonadati</taxon>
        <taxon>Pseudomonadota</taxon>
        <taxon>Gammaproteobacteria</taxon>
        <taxon>Alteromonadales</taxon>
        <taxon>Moritellaceae</taxon>
        <taxon>Moritella</taxon>
    </lineage>
</organism>
<accession>A0A330LVJ0</accession>
<dbReference type="PANTHER" id="PTHR43479">
    <property type="entry name" value="ACREF/ENVCD OPERON REPRESSOR-RELATED"/>
    <property type="match status" value="1"/>
</dbReference>
<dbReference type="PROSITE" id="PS50977">
    <property type="entry name" value="HTH_TETR_2"/>
    <property type="match status" value="1"/>
</dbReference>
<dbReference type="InterPro" id="IPR001647">
    <property type="entry name" value="HTH_TetR"/>
</dbReference>
<dbReference type="PANTHER" id="PTHR43479:SF12">
    <property type="entry name" value="TRANSCRIPTIONAL REGULATORY PROTEIN"/>
    <property type="match status" value="1"/>
</dbReference>
<dbReference type="GO" id="GO:0003677">
    <property type="term" value="F:DNA binding"/>
    <property type="evidence" value="ECO:0007669"/>
    <property type="project" value="UniProtKB-UniRule"/>
</dbReference>
<evidence type="ECO:0000313" key="5">
    <source>
        <dbReference type="Proteomes" id="UP000250163"/>
    </source>
</evidence>
<dbReference type="Pfam" id="PF00440">
    <property type="entry name" value="TetR_N"/>
    <property type="match status" value="1"/>
</dbReference>
<sequence>MKTFDRIVYGSLELFNKYGVNNMTTNHLAANIGISPGNLYYHFRNKEDIIRSIFVLYEEHLNAGFQPYQAGKLDVDMFIGYFDTMFETVWKFRFMYSNLTAILNRDPELSIRYRHTQREALDRSSKILYQLKADGVLAIDADRVTPLADTMRMIAGFWIGYKQTHSCNEIVTKAFLYEGLLRVLMLFRAHSTPEYCAIFTRLEQHYQLLINHYAKPVST</sequence>
<dbReference type="SUPFAM" id="SSF46689">
    <property type="entry name" value="Homeodomain-like"/>
    <property type="match status" value="1"/>
</dbReference>
<dbReference type="InterPro" id="IPR009057">
    <property type="entry name" value="Homeodomain-like_sf"/>
</dbReference>
<evidence type="ECO:0000259" key="3">
    <source>
        <dbReference type="PROSITE" id="PS50977"/>
    </source>
</evidence>
<keyword evidence="5" id="KW-1185">Reference proteome</keyword>
<evidence type="ECO:0000256" key="1">
    <source>
        <dbReference type="ARBA" id="ARBA00023125"/>
    </source>
</evidence>
<feature type="domain" description="HTH tetR-type" evidence="3">
    <location>
        <begin position="1"/>
        <end position="61"/>
    </location>
</feature>
<dbReference type="EMBL" id="LS483250">
    <property type="protein sequence ID" value="SQD80769.1"/>
    <property type="molecule type" value="Genomic_DNA"/>
</dbReference>
<dbReference type="InterPro" id="IPR025722">
    <property type="entry name" value="TetR"/>
</dbReference>
<proteinExistence type="predicted"/>
<dbReference type="KEGG" id="mya:MORIYA_4317"/>
<dbReference type="AlphaFoldDB" id="A0A330LVJ0"/>
<reference evidence="5" key="1">
    <citation type="submission" date="2018-05" db="EMBL/GenBank/DDBJ databases">
        <authorList>
            <person name="Cea G.-C."/>
            <person name="William W."/>
        </authorList>
    </citation>
    <scope>NUCLEOTIDE SEQUENCE [LARGE SCALE GENOMIC DNA]</scope>
    <source>
        <strain evidence="5">DB21MT 5</strain>
    </source>
</reference>
<dbReference type="OrthoDB" id="8770705at2"/>
<keyword evidence="1 2" id="KW-0238">DNA-binding</keyword>
<evidence type="ECO:0000256" key="2">
    <source>
        <dbReference type="PROSITE-ProRule" id="PRU00335"/>
    </source>
</evidence>
<feature type="DNA-binding region" description="H-T-H motif" evidence="2">
    <location>
        <begin position="24"/>
        <end position="43"/>
    </location>
</feature>
<dbReference type="Pfam" id="PF13972">
    <property type="entry name" value="TetR"/>
    <property type="match status" value="1"/>
</dbReference>
<evidence type="ECO:0000313" key="4">
    <source>
        <dbReference type="EMBL" id="SQD80769.1"/>
    </source>
</evidence>
<dbReference type="Proteomes" id="UP000250163">
    <property type="component" value="Chromosome MORIYA"/>
</dbReference>
<gene>
    <name evidence="4" type="ORF">MORIYA_4317</name>
</gene>
<dbReference type="RefSeq" id="WP_112718294.1">
    <property type="nucleotide sequence ID" value="NZ_LS483250.1"/>
</dbReference>
<dbReference type="InterPro" id="IPR023772">
    <property type="entry name" value="DNA-bd_HTH_TetR-type_CS"/>
</dbReference>